<name>A0A679H702_BACT4</name>
<dbReference type="RefSeq" id="WP_172556510.1">
    <property type="nucleotide sequence ID" value="NZ_AP022660.1"/>
</dbReference>
<proteinExistence type="predicted"/>
<reference evidence="3 4" key="1">
    <citation type="submission" date="2020-02" db="EMBL/GenBank/DDBJ databases">
        <title>Whole-genome sequencing and comparative analysis of the genomes of Bacteroides thetaiotaomicron and Escherichia coli isolated from a healthy resident in Vietnam.</title>
        <authorList>
            <person name="Mohsin M."/>
            <person name="Tanaka K."/>
            <person name="Kawahara R."/>
            <person name="Kondo S."/>
            <person name="Noguchi H."/>
            <person name="Motooka D."/>
            <person name="Nakamura S."/>
            <person name="Khong D.T."/>
            <person name="Nguyen T.N."/>
            <person name="Tran H.T."/>
            <person name="Yamamoto Y."/>
        </authorList>
    </citation>
    <scope>NUCLEOTIDE SEQUENCE [LARGE SCALE GENOMIC DNA]</scope>
    <source>
        <strain evidence="3 4">F9-2</strain>
    </source>
</reference>
<sequence>MKKLSTYIYLLIIAIGAFITSCTDNTFNDGNSNSENASVRLTLCLPCGDIASTRAGGTDASTGTNDGEEYERQLTANDLHLLIFEKDQLKEEVTNLQLLGTEGSANRILYGITSKTYDENVDIVVLANLKGCEVSFDSNSYIGKSKEEIYQSLKYSFDKFEKENGIPMWGTLSLPQIKSSVTADINLYRAVAKIGITVNEGNGLDNFTLTSVRAYFSNTEGYCTPINVTAKELENQEILYPSVPSTSEQRDITSPLSFEGLSGNDFKNQLYISEAANKTLGEGKKAVCLVVGGKYTGEGLVGAETECYYRIDFKDDLESSNKNDPKAYDLVRNHLYQFDITKVSNPGTPTPEEALDNVVVGMDVKITDWADAPMRGIPDQYTLTTDKSRVTFDKDGNKTEDITVWTDYTDGWEIEQLETYDWFKLQKSGDKVLVTVDKANGGIAKTGIFYITIGNETVGMLRKQIIVEQEQPTSSNCYIVGDGEHELIVTIKGNGTKGLLVDGEVTLEKNASLTPDHISIIWETKRGLVTLKQSPTSGSFVSQNAAYNTETGTITYKVNSSGATISNGKDGKSYTGGNALIGAYDSKGQVIWSWHIWVCPDMIDTNGNIKDTYVEDWTPTTGYYVLDRYLGALSNKPGVASLGLLYQWGRKDPFIGAKAISEETYGSDRWGNITPALGQIETYVYDNNQKWGINNKGTNIQDAIHYPTKLLKNGLSEVMAQDGATNKNIKMGAYLWGTSKGLLDEKNLGSKTIYDPCPEGYRIPPVDAFVFSTNKAKEWNNATRKWSNEGWKINDGFWGTQLYSKSSQTDNWNENLTYVPHYVNKAYDGKPKVDFTNNTSGQRYLNNLNGSYISDAYYYGYYINYKKAEDWGDRPDVEEYDSQDKENGAHLTSSQGVTWFPLGGVYDPNDSYYSKGDYAQRSESFMFTKVQNYHSLTVNSIVWTNSSVVALNGGVRPAAMFLHGASPRTTGDGRHIHALNATDYYA</sequence>
<feature type="domain" description="Minor fimbrium subunit Mfa1 C-terminal" evidence="2">
    <location>
        <begin position="304"/>
        <end position="370"/>
    </location>
</feature>
<dbReference type="AlphaFoldDB" id="A0A679H702"/>
<gene>
    <name evidence="3" type="ORF">BatF92_07120</name>
</gene>
<protein>
    <recommendedName>
        <fullName evidence="2">Minor fimbrium subunit Mfa1 C-terminal domain-containing protein</fullName>
    </recommendedName>
</protein>
<evidence type="ECO:0000313" key="4">
    <source>
        <dbReference type="Proteomes" id="UP000500882"/>
    </source>
</evidence>
<evidence type="ECO:0000259" key="2">
    <source>
        <dbReference type="Pfam" id="PF15495"/>
    </source>
</evidence>
<evidence type="ECO:0000256" key="1">
    <source>
        <dbReference type="SAM" id="SignalP"/>
    </source>
</evidence>
<feature type="chain" id="PRO_5025672171" description="Minor fimbrium subunit Mfa1 C-terminal domain-containing protein" evidence="1">
    <location>
        <begin position="20"/>
        <end position="986"/>
    </location>
</feature>
<feature type="signal peptide" evidence="1">
    <location>
        <begin position="1"/>
        <end position="19"/>
    </location>
</feature>
<keyword evidence="1" id="KW-0732">Signal</keyword>
<dbReference type="PROSITE" id="PS51257">
    <property type="entry name" value="PROKAR_LIPOPROTEIN"/>
    <property type="match status" value="1"/>
</dbReference>
<dbReference type="InterPro" id="IPR029140">
    <property type="entry name" value="Mfa1_C"/>
</dbReference>
<dbReference type="EMBL" id="AP022660">
    <property type="protein sequence ID" value="BCA48770.1"/>
    <property type="molecule type" value="Genomic_DNA"/>
</dbReference>
<evidence type="ECO:0000313" key="3">
    <source>
        <dbReference type="EMBL" id="BCA48770.1"/>
    </source>
</evidence>
<dbReference type="Gene3D" id="2.60.40.3690">
    <property type="match status" value="1"/>
</dbReference>
<accession>A0A679H702</accession>
<dbReference type="Pfam" id="PF15495">
    <property type="entry name" value="Fimbrillin_C"/>
    <property type="match status" value="1"/>
</dbReference>
<organism evidence="3 4">
    <name type="scientific">Bacteroides thetaiotaomicron</name>
    <dbReference type="NCBI Taxonomy" id="818"/>
    <lineage>
        <taxon>Bacteria</taxon>
        <taxon>Pseudomonadati</taxon>
        <taxon>Bacteroidota</taxon>
        <taxon>Bacteroidia</taxon>
        <taxon>Bacteroidales</taxon>
        <taxon>Bacteroidaceae</taxon>
        <taxon>Bacteroides</taxon>
    </lineage>
</organism>
<dbReference type="Proteomes" id="UP000500882">
    <property type="component" value="Chromosome"/>
</dbReference>